<accession>A0AAD9RES7</accession>
<organism evidence="1 2">
    <name type="scientific">Odynerus spinipes</name>
    <dbReference type="NCBI Taxonomy" id="1348599"/>
    <lineage>
        <taxon>Eukaryota</taxon>
        <taxon>Metazoa</taxon>
        <taxon>Ecdysozoa</taxon>
        <taxon>Arthropoda</taxon>
        <taxon>Hexapoda</taxon>
        <taxon>Insecta</taxon>
        <taxon>Pterygota</taxon>
        <taxon>Neoptera</taxon>
        <taxon>Endopterygota</taxon>
        <taxon>Hymenoptera</taxon>
        <taxon>Apocrita</taxon>
        <taxon>Aculeata</taxon>
        <taxon>Vespoidea</taxon>
        <taxon>Vespidae</taxon>
        <taxon>Eumeninae</taxon>
        <taxon>Odynerus</taxon>
    </lineage>
</organism>
<feature type="non-terminal residue" evidence="1">
    <location>
        <position position="211"/>
    </location>
</feature>
<evidence type="ECO:0000313" key="2">
    <source>
        <dbReference type="Proteomes" id="UP001258017"/>
    </source>
</evidence>
<sequence>MGIGVTKIRNAAKGAIIVGCNSEKDIEKFKEAAKKELGGKYKIEVPKKRMPRVNVLGIDQSDAELGDEELLNAIINQNPLGEIGAGDELRIIHKYTNNKTEKVDIILEMNAEYFKGIINRGMINIGYKRCKVNEYIRVIQCLKCCGYGHMAKECKKKIACRNCGEEHNHNECNSTDYTCINCFNRMNKFNLQNIDIGHKATYSRCPCYQKI</sequence>
<dbReference type="Proteomes" id="UP001258017">
    <property type="component" value="Unassembled WGS sequence"/>
</dbReference>
<evidence type="ECO:0000313" key="1">
    <source>
        <dbReference type="EMBL" id="KAK2578125.1"/>
    </source>
</evidence>
<reference evidence="1" key="2">
    <citation type="journal article" date="2023" name="Commun. Biol.">
        <title>Intrasexual cuticular hydrocarbon dimorphism in a wasp sheds light on hydrocarbon biosynthesis genes in Hymenoptera.</title>
        <authorList>
            <person name="Moris V.C."/>
            <person name="Podsiadlowski L."/>
            <person name="Martin S."/>
            <person name="Oeyen J.P."/>
            <person name="Donath A."/>
            <person name="Petersen M."/>
            <person name="Wilbrandt J."/>
            <person name="Misof B."/>
            <person name="Liedtke D."/>
            <person name="Thamm M."/>
            <person name="Scheiner R."/>
            <person name="Schmitt T."/>
            <person name="Niehuis O."/>
        </authorList>
    </citation>
    <scope>NUCLEOTIDE SEQUENCE</scope>
    <source>
        <strain evidence="1">GBR_01_08_01A</strain>
    </source>
</reference>
<gene>
    <name evidence="1" type="ORF">KPH14_000865</name>
</gene>
<name>A0AAD9RES7_9HYME</name>
<reference evidence="1" key="1">
    <citation type="submission" date="2021-08" db="EMBL/GenBank/DDBJ databases">
        <authorList>
            <person name="Misof B."/>
            <person name="Oliver O."/>
            <person name="Podsiadlowski L."/>
            <person name="Donath A."/>
            <person name="Peters R."/>
            <person name="Mayer C."/>
            <person name="Rust J."/>
            <person name="Gunkel S."/>
            <person name="Lesny P."/>
            <person name="Martin S."/>
            <person name="Oeyen J.P."/>
            <person name="Petersen M."/>
            <person name="Panagiotis P."/>
            <person name="Wilbrandt J."/>
            <person name="Tanja T."/>
        </authorList>
    </citation>
    <scope>NUCLEOTIDE SEQUENCE</scope>
    <source>
        <strain evidence="1">GBR_01_08_01A</strain>
        <tissue evidence="1">Thorax + abdomen</tissue>
    </source>
</reference>
<keyword evidence="2" id="KW-1185">Reference proteome</keyword>
<dbReference type="EMBL" id="JAIFRP010000548">
    <property type="protein sequence ID" value="KAK2578125.1"/>
    <property type="molecule type" value="Genomic_DNA"/>
</dbReference>
<evidence type="ECO:0008006" key="3">
    <source>
        <dbReference type="Google" id="ProtNLM"/>
    </source>
</evidence>
<dbReference type="AlphaFoldDB" id="A0AAD9RES7"/>
<proteinExistence type="predicted"/>
<protein>
    <recommendedName>
        <fullName evidence="3">CCHC-type domain-containing protein</fullName>
    </recommendedName>
</protein>
<comment type="caution">
    <text evidence="1">The sequence shown here is derived from an EMBL/GenBank/DDBJ whole genome shotgun (WGS) entry which is preliminary data.</text>
</comment>